<dbReference type="Pfam" id="PF03544">
    <property type="entry name" value="TonB_C"/>
    <property type="match status" value="1"/>
</dbReference>
<protein>
    <submittedName>
        <fullName evidence="2">Energy transducer TonB</fullName>
    </submittedName>
</protein>
<proteinExistence type="predicted"/>
<dbReference type="EMBL" id="JAHWZX010000001">
    <property type="protein sequence ID" value="MBW4329392.1"/>
    <property type="molecule type" value="Genomic_DNA"/>
</dbReference>
<feature type="domain" description="TonB C-terminal" evidence="1">
    <location>
        <begin position="216"/>
        <end position="308"/>
    </location>
</feature>
<comment type="caution">
    <text evidence="2">The sequence shown here is derived from an EMBL/GenBank/DDBJ whole genome shotgun (WGS) entry which is preliminary data.</text>
</comment>
<dbReference type="Proteomes" id="UP001197214">
    <property type="component" value="Unassembled WGS sequence"/>
</dbReference>
<organism evidence="2 3">
    <name type="scientific">Stakelama flava</name>
    <dbReference type="NCBI Taxonomy" id="2860338"/>
    <lineage>
        <taxon>Bacteria</taxon>
        <taxon>Pseudomonadati</taxon>
        <taxon>Pseudomonadota</taxon>
        <taxon>Alphaproteobacteria</taxon>
        <taxon>Sphingomonadales</taxon>
        <taxon>Sphingomonadaceae</taxon>
        <taxon>Stakelama</taxon>
    </lineage>
</organism>
<dbReference type="PROSITE" id="PS52015">
    <property type="entry name" value="TONB_CTD"/>
    <property type="match status" value="2"/>
</dbReference>
<evidence type="ECO:0000313" key="3">
    <source>
        <dbReference type="Proteomes" id="UP001197214"/>
    </source>
</evidence>
<feature type="domain" description="TonB C-terminal" evidence="1">
    <location>
        <begin position="111"/>
        <end position="209"/>
    </location>
</feature>
<name>A0ABS6XGQ1_9SPHN</name>
<sequence>MVPNGAFIRSASDSALAPRTIGFRVDASGRPLDIHMLAPKSDAQSDVESALATWRFAGGQALSDCTVTFTPQAYSPDAAPRIDAMRYAAVPSLNVGGINVWPSFEPAGSTCIERRPARRVSVYPRFDRIEQPAGRLSASFYTFDVTADGKPRNVALMGSTGNGALDAAGKKAMKQWRFVEGQEYQGCRYFFWRGSMPIMVAPEIPDALGPNGERCPDYGDWKYLPPLQRYFPAGFRRRAIEGWAVVRFDVAPWGETGDVEVIASEPADVFGDAAKTIVSQARLPKSDASRIGCVERVRFKLPDASERVQADRD</sequence>
<accession>A0ABS6XGQ1</accession>
<evidence type="ECO:0000313" key="2">
    <source>
        <dbReference type="EMBL" id="MBW4329392.1"/>
    </source>
</evidence>
<reference evidence="2 3" key="1">
    <citation type="submission" date="2021-07" db="EMBL/GenBank/DDBJ databases">
        <title>Stakelama flava sp. nov., a novel endophytic bacterium isolated from branch of Kandelia candel.</title>
        <authorList>
            <person name="Tuo L."/>
        </authorList>
    </citation>
    <scope>NUCLEOTIDE SEQUENCE [LARGE SCALE GENOMIC DNA]</scope>
    <source>
        <strain evidence="2 3">CBK3Z-3</strain>
    </source>
</reference>
<evidence type="ECO:0000259" key="1">
    <source>
        <dbReference type="PROSITE" id="PS52015"/>
    </source>
</evidence>
<keyword evidence="3" id="KW-1185">Reference proteome</keyword>
<dbReference type="RefSeq" id="WP_219236510.1">
    <property type="nucleotide sequence ID" value="NZ_JAHWZX010000001.1"/>
</dbReference>
<gene>
    <name evidence="2" type="ORF">KY084_00680</name>
</gene>
<dbReference type="InterPro" id="IPR037682">
    <property type="entry name" value="TonB_C"/>
</dbReference>